<proteinExistence type="predicted"/>
<keyword evidence="3" id="KW-1185">Reference proteome</keyword>
<sequence>MMINDLTAAERRVWDAFPLGAAVDFAAGESGSGGDGSAADGAGWGPERTVRARVLRALLLTAPREEGEVAALKIEGARITGRLDLKYATVDSVVRLSACHFDEVPDFSGAQFTYLNLTKSALPGMRSARMKVDGGLRLTECRFRGPVRLHGIQISGALFMERAEFLGQVADEPVLQLNQATVGDDIWAPEMRAHGQVRLTGASVAGRINLQDAEFNRPGGTALDAQNLTVEAHVRARCVRVKGRVELRGSRIAGRLDLMHAQLSHPGDTALRASSCTIGELWLVGGDRIEGALNLRRAQIDILTVAPEKLPRQVYLSDLTYTALTPHEPAERRLPMLDQDGDGYVPYGYEQLTAAYRRIGDDDAARRVQLAKQRRHRATLPWYGQVWGHVQDATVGYGFRPLRAAVWLLSLMAVGSVAYAVHPPSPLKADEAPRFNAVFYTLDLLLPIIDFGQERAYAPDDWSQWLSYVLVITGWILATTVVTGVTRTVSRQ</sequence>
<comment type="caution">
    <text evidence="2">The sequence shown here is derived from an EMBL/GenBank/DDBJ whole genome shotgun (WGS) entry which is preliminary data.</text>
</comment>
<dbReference type="RefSeq" id="WP_086758615.1">
    <property type="nucleotide sequence ID" value="NZ_JAGJBZ010000002.1"/>
</dbReference>
<evidence type="ECO:0000313" key="3">
    <source>
        <dbReference type="Proteomes" id="UP001271723"/>
    </source>
</evidence>
<keyword evidence="1" id="KW-0472">Membrane</keyword>
<keyword evidence="1" id="KW-0812">Transmembrane</keyword>
<keyword evidence="1" id="KW-1133">Transmembrane helix</keyword>
<protein>
    <submittedName>
        <fullName evidence="2">Pentapeptide repeat-containing protein</fullName>
    </submittedName>
</protein>
<dbReference type="Proteomes" id="UP001271723">
    <property type="component" value="Unassembled WGS sequence"/>
</dbReference>
<organism evidence="2 3">
    <name type="scientific">Streptomyces griseiscabiei</name>
    <dbReference type="NCBI Taxonomy" id="2993540"/>
    <lineage>
        <taxon>Bacteria</taxon>
        <taxon>Bacillati</taxon>
        <taxon>Actinomycetota</taxon>
        <taxon>Actinomycetes</taxon>
        <taxon>Kitasatosporales</taxon>
        <taxon>Streptomycetaceae</taxon>
        <taxon>Streptomyces</taxon>
    </lineage>
</organism>
<evidence type="ECO:0000256" key="1">
    <source>
        <dbReference type="SAM" id="Phobius"/>
    </source>
</evidence>
<accession>A0ABU4L963</accession>
<reference evidence="2 3" key="1">
    <citation type="journal article" date="2023" name="Microb. Genom.">
        <title>Mesoterricola silvestris gen. nov., sp. nov., Mesoterricola sediminis sp. nov., Geothrix oryzae sp. nov., Geothrix edaphica sp. nov., Geothrix rubra sp. nov., and Geothrix limicola sp. nov., six novel members of Acidobacteriota isolated from soils.</title>
        <authorList>
            <person name="Weisberg A.J."/>
            <person name="Pearce E."/>
            <person name="Kramer C.G."/>
            <person name="Chang J.H."/>
            <person name="Clarke C.R."/>
        </authorList>
    </citation>
    <scope>NUCLEOTIDE SEQUENCE [LARGE SCALE GENOMIC DNA]</scope>
    <source>
        <strain evidence="2 3">NRRL_B-2795</strain>
    </source>
</reference>
<feature type="transmembrane region" description="Helical" evidence="1">
    <location>
        <begin position="465"/>
        <end position="486"/>
    </location>
</feature>
<evidence type="ECO:0000313" key="2">
    <source>
        <dbReference type="EMBL" id="MDX2912001.1"/>
    </source>
</evidence>
<dbReference type="EMBL" id="JARAVY010000010">
    <property type="protein sequence ID" value="MDX2912001.1"/>
    <property type="molecule type" value="Genomic_DNA"/>
</dbReference>
<name>A0ABU4L963_9ACTN</name>
<gene>
    <name evidence="2" type="ORF">PV517_25350</name>
</gene>